<accession>A0ABV7YKX3</accession>
<dbReference type="PANTHER" id="PTHR33606">
    <property type="entry name" value="PROTEIN YCII"/>
    <property type="match status" value="1"/>
</dbReference>
<dbReference type="Pfam" id="PF03795">
    <property type="entry name" value="YCII"/>
    <property type="match status" value="1"/>
</dbReference>
<evidence type="ECO:0000256" key="1">
    <source>
        <dbReference type="ARBA" id="ARBA00007689"/>
    </source>
</evidence>
<comment type="similarity">
    <text evidence="1">Belongs to the YciI family.</text>
</comment>
<dbReference type="EMBL" id="JBHRZH010000036">
    <property type="protein sequence ID" value="MFC3765252.1"/>
    <property type="molecule type" value="Genomic_DNA"/>
</dbReference>
<proteinExistence type="inferred from homology"/>
<evidence type="ECO:0000313" key="4">
    <source>
        <dbReference type="Proteomes" id="UP001595699"/>
    </source>
</evidence>
<dbReference type="InterPro" id="IPR051807">
    <property type="entry name" value="Sec-metab_biosynth-assoc"/>
</dbReference>
<sequence>MAIFALQLQFKNNDRRLEVRPKHREYLTTLREQGKIVTSGPWADETGALLLYDVASEEELRGILAADPYTEADVYDIVLLQEWKPLFPWPAT</sequence>
<dbReference type="InterPro" id="IPR005545">
    <property type="entry name" value="YCII"/>
</dbReference>
<feature type="domain" description="YCII-related" evidence="2">
    <location>
        <begin position="8"/>
        <end position="84"/>
    </location>
</feature>
<dbReference type="PANTHER" id="PTHR33606:SF3">
    <property type="entry name" value="PROTEIN YCII"/>
    <property type="match status" value="1"/>
</dbReference>
<organism evidence="3 4">
    <name type="scientific">Tenggerimyces flavus</name>
    <dbReference type="NCBI Taxonomy" id="1708749"/>
    <lineage>
        <taxon>Bacteria</taxon>
        <taxon>Bacillati</taxon>
        <taxon>Actinomycetota</taxon>
        <taxon>Actinomycetes</taxon>
        <taxon>Propionibacteriales</taxon>
        <taxon>Nocardioidaceae</taxon>
        <taxon>Tenggerimyces</taxon>
    </lineage>
</organism>
<protein>
    <submittedName>
        <fullName evidence="3">YciI family protein</fullName>
    </submittedName>
</protein>
<reference evidence="4" key="1">
    <citation type="journal article" date="2019" name="Int. J. Syst. Evol. Microbiol.">
        <title>The Global Catalogue of Microorganisms (GCM) 10K type strain sequencing project: providing services to taxonomists for standard genome sequencing and annotation.</title>
        <authorList>
            <consortium name="The Broad Institute Genomics Platform"/>
            <consortium name="The Broad Institute Genome Sequencing Center for Infectious Disease"/>
            <person name="Wu L."/>
            <person name="Ma J."/>
        </authorList>
    </citation>
    <scope>NUCLEOTIDE SEQUENCE [LARGE SCALE GENOMIC DNA]</scope>
    <source>
        <strain evidence="4">CGMCC 4.7241</strain>
    </source>
</reference>
<dbReference type="RefSeq" id="WP_205119059.1">
    <property type="nucleotide sequence ID" value="NZ_JAFBCM010000001.1"/>
</dbReference>
<comment type="caution">
    <text evidence="3">The sequence shown here is derived from an EMBL/GenBank/DDBJ whole genome shotgun (WGS) entry which is preliminary data.</text>
</comment>
<dbReference type="InterPro" id="IPR011008">
    <property type="entry name" value="Dimeric_a/b-barrel"/>
</dbReference>
<evidence type="ECO:0000313" key="3">
    <source>
        <dbReference type="EMBL" id="MFC3765252.1"/>
    </source>
</evidence>
<dbReference type="Proteomes" id="UP001595699">
    <property type="component" value="Unassembled WGS sequence"/>
</dbReference>
<dbReference type="SUPFAM" id="SSF54909">
    <property type="entry name" value="Dimeric alpha+beta barrel"/>
    <property type="match status" value="1"/>
</dbReference>
<dbReference type="Gene3D" id="3.30.70.1060">
    <property type="entry name" value="Dimeric alpha+beta barrel"/>
    <property type="match status" value="1"/>
</dbReference>
<gene>
    <name evidence="3" type="ORF">ACFOUW_30760</name>
</gene>
<evidence type="ECO:0000259" key="2">
    <source>
        <dbReference type="Pfam" id="PF03795"/>
    </source>
</evidence>
<name>A0ABV7YKX3_9ACTN</name>
<keyword evidence="4" id="KW-1185">Reference proteome</keyword>